<keyword evidence="1" id="KW-1133">Transmembrane helix</keyword>
<proteinExistence type="predicted"/>
<evidence type="ECO:0000256" key="1">
    <source>
        <dbReference type="SAM" id="Phobius"/>
    </source>
</evidence>
<dbReference type="Proteomes" id="UP000661894">
    <property type="component" value="Unassembled WGS sequence"/>
</dbReference>
<sequence length="78" mass="8598">MDSWPLWVQWVALLVVGGTFLGSSWWLALARARAAGAEPVTWGERTRTFVGALRLGDWAMVFLLAAFLVPLVVRTVAL</sequence>
<keyword evidence="3" id="KW-1185">Reference proteome</keyword>
<keyword evidence="1" id="KW-0812">Transmembrane</keyword>
<dbReference type="EMBL" id="JACSPO010000009">
    <property type="protein sequence ID" value="MBD8063276.1"/>
    <property type="molecule type" value="Genomic_DNA"/>
</dbReference>
<evidence type="ECO:0000313" key="2">
    <source>
        <dbReference type="EMBL" id="MBD8063276.1"/>
    </source>
</evidence>
<comment type="caution">
    <text evidence="2">The sequence shown here is derived from an EMBL/GenBank/DDBJ whole genome shotgun (WGS) entry which is preliminary data.</text>
</comment>
<feature type="transmembrane region" description="Helical" evidence="1">
    <location>
        <begin position="58"/>
        <end position="77"/>
    </location>
</feature>
<accession>A0ABR8Z4M3</accession>
<name>A0ABR8Z4M3_9MICO</name>
<gene>
    <name evidence="2" type="ORF">H9624_13205</name>
</gene>
<reference evidence="2 3" key="1">
    <citation type="submission" date="2020-08" db="EMBL/GenBank/DDBJ databases">
        <title>A Genomic Blueprint of the Chicken Gut Microbiome.</title>
        <authorList>
            <person name="Gilroy R."/>
            <person name="Ravi A."/>
            <person name="Getino M."/>
            <person name="Pursley I."/>
            <person name="Horton D.L."/>
            <person name="Alikhan N.-F."/>
            <person name="Baker D."/>
            <person name="Gharbi K."/>
            <person name="Hall N."/>
            <person name="Watson M."/>
            <person name="Adriaenssens E.M."/>
            <person name="Foster-Nyarko E."/>
            <person name="Jarju S."/>
            <person name="Secka A."/>
            <person name="Antonio M."/>
            <person name="Oren A."/>
            <person name="Chaudhuri R."/>
            <person name="La Ragione R.M."/>
            <person name="Hildebrand F."/>
            <person name="Pallen M.J."/>
        </authorList>
    </citation>
    <scope>NUCLEOTIDE SEQUENCE [LARGE SCALE GENOMIC DNA]</scope>
    <source>
        <strain evidence="2 3">Sa1BUA1</strain>
    </source>
</reference>
<evidence type="ECO:0000313" key="3">
    <source>
        <dbReference type="Proteomes" id="UP000661894"/>
    </source>
</evidence>
<dbReference type="RefSeq" id="WP_251840372.1">
    <property type="nucleotide sequence ID" value="NZ_JACSPO010000009.1"/>
</dbReference>
<organism evidence="2 3">
    <name type="scientific">Oceanitalea stevensii</name>
    <dbReference type="NCBI Taxonomy" id="2763072"/>
    <lineage>
        <taxon>Bacteria</taxon>
        <taxon>Bacillati</taxon>
        <taxon>Actinomycetota</taxon>
        <taxon>Actinomycetes</taxon>
        <taxon>Micrococcales</taxon>
        <taxon>Bogoriellaceae</taxon>
        <taxon>Georgenia</taxon>
    </lineage>
</organism>
<protein>
    <submittedName>
        <fullName evidence="2">Uncharacterized protein</fullName>
    </submittedName>
</protein>
<keyword evidence="1" id="KW-0472">Membrane</keyword>